<sequence>MSLILMPETRQATFCVIEAVLGQQTKPYAAALMSMPNVVEAEKSAVWTRALVAAFCKAAYGETPTQKDLGDVGRRAATRHHQLSGLSATTFEILLNEIYFGGQHTIELSASRLLAPYFLLATLLPPASHDDMSRRSQIERAWSALEQTWPTTAHYRSLETEFDQANLSRLPEAATARLHLELSECSCGCEST</sequence>
<dbReference type="Proteomes" id="UP001501074">
    <property type="component" value="Unassembled WGS sequence"/>
</dbReference>
<name>A0ABP7A0C9_9ACTN</name>
<keyword evidence="2" id="KW-1185">Reference proteome</keyword>
<reference evidence="2" key="1">
    <citation type="journal article" date="2019" name="Int. J. Syst. Evol. Microbiol.">
        <title>The Global Catalogue of Microorganisms (GCM) 10K type strain sequencing project: providing services to taxonomists for standard genome sequencing and annotation.</title>
        <authorList>
            <consortium name="The Broad Institute Genomics Platform"/>
            <consortium name="The Broad Institute Genome Sequencing Center for Infectious Disease"/>
            <person name="Wu L."/>
            <person name="Ma J."/>
        </authorList>
    </citation>
    <scope>NUCLEOTIDE SEQUENCE [LARGE SCALE GENOMIC DNA]</scope>
    <source>
        <strain evidence="2">JCM 16902</strain>
    </source>
</reference>
<dbReference type="RefSeq" id="WP_231487039.1">
    <property type="nucleotide sequence ID" value="NZ_BAAAZO010000008.1"/>
</dbReference>
<dbReference type="EMBL" id="BAAAZO010000008">
    <property type="protein sequence ID" value="GAA3621729.1"/>
    <property type="molecule type" value="Genomic_DNA"/>
</dbReference>
<comment type="caution">
    <text evidence="1">The sequence shown here is derived from an EMBL/GenBank/DDBJ whole genome shotgun (WGS) entry which is preliminary data.</text>
</comment>
<organism evidence="1 2">
    <name type="scientific">Kineosporia mesophila</name>
    <dbReference type="NCBI Taxonomy" id="566012"/>
    <lineage>
        <taxon>Bacteria</taxon>
        <taxon>Bacillati</taxon>
        <taxon>Actinomycetota</taxon>
        <taxon>Actinomycetes</taxon>
        <taxon>Kineosporiales</taxon>
        <taxon>Kineosporiaceae</taxon>
        <taxon>Kineosporia</taxon>
    </lineage>
</organism>
<evidence type="ECO:0000313" key="1">
    <source>
        <dbReference type="EMBL" id="GAA3621729.1"/>
    </source>
</evidence>
<protein>
    <submittedName>
        <fullName evidence="1">Uncharacterized protein</fullName>
    </submittedName>
</protein>
<evidence type="ECO:0000313" key="2">
    <source>
        <dbReference type="Proteomes" id="UP001501074"/>
    </source>
</evidence>
<gene>
    <name evidence="1" type="ORF">GCM10022223_43280</name>
</gene>
<accession>A0ABP7A0C9</accession>
<proteinExistence type="predicted"/>